<dbReference type="OrthoDB" id="9810588at2"/>
<dbReference type="Gene3D" id="3.30.420.480">
    <property type="entry name" value="Domain of unknown function (DUF4445)"/>
    <property type="match status" value="1"/>
</dbReference>
<dbReference type="SUPFAM" id="SSF54292">
    <property type="entry name" value="2Fe-2S ferredoxin-like"/>
    <property type="match status" value="1"/>
</dbReference>
<dbReference type="InterPro" id="IPR036010">
    <property type="entry name" value="2Fe-2S_ferredoxin-like_sf"/>
</dbReference>
<dbReference type="Pfam" id="PF17651">
    <property type="entry name" value="Raco_middle"/>
    <property type="match status" value="1"/>
</dbReference>
<protein>
    <submittedName>
        <fullName evidence="2">Ferredoxin</fullName>
    </submittedName>
</protein>
<evidence type="ECO:0000259" key="1">
    <source>
        <dbReference type="PROSITE" id="PS51085"/>
    </source>
</evidence>
<dbReference type="AlphaFoldDB" id="D9SUV0"/>
<dbReference type="eggNOG" id="COG0633">
    <property type="taxonomic scope" value="Bacteria"/>
</dbReference>
<dbReference type="Pfam" id="PF14574">
    <property type="entry name" value="RACo_C_ter"/>
    <property type="match status" value="1"/>
</dbReference>
<keyword evidence="3" id="KW-1185">Reference proteome</keyword>
<dbReference type="CDD" id="cd00207">
    <property type="entry name" value="fer2"/>
    <property type="match status" value="1"/>
</dbReference>
<dbReference type="eggNOG" id="COG3894">
    <property type="taxonomic scope" value="Bacteria"/>
</dbReference>
<dbReference type="GO" id="GO:0051536">
    <property type="term" value="F:iron-sulfur cluster binding"/>
    <property type="evidence" value="ECO:0007669"/>
    <property type="project" value="InterPro"/>
</dbReference>
<accession>D9SUV0</accession>
<dbReference type="InterPro" id="IPR041414">
    <property type="entry name" value="Raco-like_middle"/>
</dbReference>
<dbReference type="PANTHER" id="PTHR42895:SF2">
    <property type="entry name" value="IRON-SULFUR CLUSTER PROTEIN"/>
    <property type="match status" value="1"/>
</dbReference>
<proteinExistence type="predicted"/>
<organism evidence="2 3">
    <name type="scientific">Clostridium cellulovorans (strain ATCC 35296 / DSM 3052 / OCM 3 / 743B)</name>
    <dbReference type="NCBI Taxonomy" id="573061"/>
    <lineage>
        <taxon>Bacteria</taxon>
        <taxon>Bacillati</taxon>
        <taxon>Bacillota</taxon>
        <taxon>Clostridia</taxon>
        <taxon>Eubacteriales</taxon>
        <taxon>Clostridiaceae</taxon>
        <taxon>Clostridium</taxon>
    </lineage>
</organism>
<evidence type="ECO:0000313" key="2">
    <source>
        <dbReference type="EMBL" id="ADL51005.1"/>
    </source>
</evidence>
<feature type="domain" description="2Fe-2S ferredoxin-type" evidence="1">
    <location>
        <begin position="2"/>
        <end position="94"/>
    </location>
</feature>
<dbReference type="STRING" id="573061.Clocel_1250"/>
<dbReference type="InterPro" id="IPR042259">
    <property type="entry name" value="Raco-like_middle_sf"/>
</dbReference>
<dbReference type="PANTHER" id="PTHR42895">
    <property type="entry name" value="IRON-SULFUR CLUSTER-BINDING PROTEIN-RELATED"/>
    <property type="match status" value="1"/>
</dbReference>
<reference evidence="2 3" key="1">
    <citation type="submission" date="2010-08" db="EMBL/GenBank/DDBJ databases">
        <title>Complete sequence of Clostridium cellulovorans 743B.</title>
        <authorList>
            <consortium name="US DOE Joint Genome Institute"/>
            <person name="Lucas S."/>
            <person name="Copeland A."/>
            <person name="Lapidus A."/>
            <person name="Cheng J.-F."/>
            <person name="Bruce D."/>
            <person name="Goodwin L."/>
            <person name="Pitluck S."/>
            <person name="Chertkov O."/>
            <person name="Detter J.C."/>
            <person name="Han C."/>
            <person name="Tapia R."/>
            <person name="Land M."/>
            <person name="Hauser L."/>
            <person name="Chang Y.-J."/>
            <person name="Jeffries C."/>
            <person name="Kyrpides N."/>
            <person name="Ivanova N."/>
            <person name="Mikhailova N."/>
            <person name="Hemme C.L."/>
            <person name="Woyke T."/>
        </authorList>
    </citation>
    <scope>NUCLEOTIDE SEQUENCE [LARGE SCALE GENOMIC DNA]</scope>
    <source>
        <strain evidence="3">ATCC 35296 / DSM 3052 / OCM 3 / 743B</strain>
    </source>
</reference>
<dbReference type="EMBL" id="CP002160">
    <property type="protein sequence ID" value="ADL51005.1"/>
    <property type="molecule type" value="Genomic_DNA"/>
</dbReference>
<dbReference type="Proteomes" id="UP000002730">
    <property type="component" value="Chromosome"/>
</dbReference>
<gene>
    <name evidence="2" type="ordered locus">Clocel_1250</name>
</gene>
<dbReference type="InterPro" id="IPR043129">
    <property type="entry name" value="ATPase_NBD"/>
</dbReference>
<dbReference type="PROSITE" id="PS51085">
    <property type="entry name" value="2FE2S_FER_2"/>
    <property type="match status" value="1"/>
</dbReference>
<dbReference type="InterPro" id="IPR001041">
    <property type="entry name" value="2Fe-2S_ferredoxin-type"/>
</dbReference>
<evidence type="ECO:0000313" key="3">
    <source>
        <dbReference type="Proteomes" id="UP000002730"/>
    </source>
</evidence>
<dbReference type="KEGG" id="ccb:Clocel_1250"/>
<dbReference type="RefSeq" id="WP_010076136.1">
    <property type="nucleotide sequence ID" value="NC_014393.1"/>
</dbReference>
<dbReference type="Pfam" id="PF00111">
    <property type="entry name" value="Fer2"/>
    <property type="match status" value="1"/>
</dbReference>
<dbReference type="HOGENOM" id="CLU_019091_1_0_9"/>
<dbReference type="InterPro" id="IPR027980">
    <property type="entry name" value="RACo_C"/>
</dbReference>
<dbReference type="SUPFAM" id="SSF53067">
    <property type="entry name" value="Actin-like ATPase domain"/>
    <property type="match status" value="1"/>
</dbReference>
<name>D9SUV0_CLOC7</name>
<sequence>MPTVRFYPDNKEIEVEEGSTILSAARSSGVTIEAPCNGVGVCGKCKVKLSKESVGNVLQYGKHKLKAEEEKEGFVLACDTKIYGDISVYINDFEQKESIQILSEGKSFNVEIDSYIKKKYTEKKNVTKVFANGVLLTEEVGDTSGENYGVVIDIGTTTLVASLINLNNGEELASTSALNPQSVHAQDVLSRIKFASDENGLQLMYSEFINEANSMIGKVILNSGKNKDNIYEVIFSGNTCMIHLATNVNPYSLGKYPYTPLVDGDIYLSAKEHKLNISDYGLIYLPKIISSYVGADITSGVLAAEIHKEKGKILFIDIGTNGEMVFADNGKLSASSTAAGPAFEGMNITHGMRAGNGAIEYFDIKESGNIEIKTIGNVKPTGICGSGLLDIVGELVSYNIINESGRFAVGKSEEPLTNERLVKVDGKNVFMLTDKVYLSQKDVRQVQLAKGAIRTGIEFLLKSKNVKADEVDKVLIAGSFGYHLRVKSLLNIGLLPKAFEGKIEFIGNTSKSGGQVLLVNKNYRKEISEVVKEIEVIELSNYEDFDKVFVKNIKF</sequence>
<dbReference type="InterPro" id="IPR052911">
    <property type="entry name" value="Corrinoid_activation_enz"/>
</dbReference>
<dbReference type="InterPro" id="IPR012675">
    <property type="entry name" value="Beta-grasp_dom_sf"/>
</dbReference>
<dbReference type="Gene3D" id="3.10.20.30">
    <property type="match status" value="1"/>
</dbReference>